<dbReference type="GO" id="GO:0006508">
    <property type="term" value="P:proteolysis"/>
    <property type="evidence" value="ECO:0007669"/>
    <property type="project" value="UniProtKB-KW"/>
</dbReference>
<evidence type="ECO:0000256" key="3">
    <source>
        <dbReference type="ARBA" id="ARBA00022801"/>
    </source>
</evidence>
<comment type="similarity">
    <text evidence="5">Belongs to the Prp family.</text>
</comment>
<dbReference type="AlphaFoldDB" id="A0A0C9PZI0"/>
<dbReference type="Gene3D" id="3.30.70.1490">
    <property type="entry name" value="Cysteine protease Prp"/>
    <property type="match status" value="1"/>
</dbReference>
<dbReference type="SUPFAM" id="SSF118010">
    <property type="entry name" value="TM1457-like"/>
    <property type="match status" value="1"/>
</dbReference>
<evidence type="ECO:0000256" key="4">
    <source>
        <dbReference type="ARBA" id="ARBA00022807"/>
    </source>
</evidence>
<dbReference type="GO" id="GO:0005840">
    <property type="term" value="C:ribosome"/>
    <property type="evidence" value="ECO:0007669"/>
    <property type="project" value="UniProtKB-KW"/>
</dbReference>
<comment type="caution">
    <text evidence="7">The sequence shown here is derived from an EMBL/GenBank/DDBJ whole genome shotgun (WGS) entry which is preliminary data.</text>
</comment>
<accession>A0A0C9PZI0</accession>
<dbReference type="InterPro" id="IPR036764">
    <property type="entry name" value="Peptidase_Prp_sf"/>
</dbReference>
<keyword evidence="7" id="KW-0687">Ribonucleoprotein</keyword>
<evidence type="ECO:0000256" key="5">
    <source>
        <dbReference type="ARBA" id="ARBA00044503"/>
    </source>
</evidence>
<evidence type="ECO:0000313" key="7">
    <source>
        <dbReference type="EMBL" id="GAN37599.1"/>
    </source>
</evidence>
<dbReference type="GO" id="GO:0008234">
    <property type="term" value="F:cysteine-type peptidase activity"/>
    <property type="evidence" value="ECO:0007669"/>
    <property type="project" value="UniProtKB-KW"/>
</dbReference>
<gene>
    <name evidence="7" type="ORF">LC0644_2188</name>
</gene>
<dbReference type="Proteomes" id="UP000032552">
    <property type="component" value="Unassembled WGS sequence"/>
</dbReference>
<keyword evidence="4" id="KW-0788">Thiol protease</keyword>
<organism evidence="7 8">
    <name type="scientific">Lacticaseibacillus paracasei NRIC 0644</name>
    <dbReference type="NCBI Taxonomy" id="1435038"/>
    <lineage>
        <taxon>Bacteria</taxon>
        <taxon>Bacillati</taxon>
        <taxon>Bacillota</taxon>
        <taxon>Bacilli</taxon>
        <taxon>Lactobacillales</taxon>
        <taxon>Lactobacillaceae</taxon>
        <taxon>Lacticaseibacillus</taxon>
    </lineage>
</organism>
<protein>
    <recommendedName>
        <fullName evidence="6">Ribosomal processing cysteine protease Prp</fullName>
    </recommendedName>
</protein>
<evidence type="ECO:0000256" key="2">
    <source>
        <dbReference type="ARBA" id="ARBA00022670"/>
    </source>
</evidence>
<dbReference type="PANTHER" id="PTHR39178">
    <property type="entry name" value="HYPOTHETICAL RIBOSOME-ASSOCIATED PROTEIN"/>
    <property type="match status" value="1"/>
</dbReference>
<proteinExistence type="inferred from homology"/>
<dbReference type="Pfam" id="PF04327">
    <property type="entry name" value="Peptidase_Prp"/>
    <property type="match status" value="1"/>
</dbReference>
<reference evidence="8" key="1">
    <citation type="submission" date="2014-05" db="EMBL/GenBank/DDBJ databases">
        <title>Whole genome sequencing of Lactobacillus casei NRIC0644.</title>
        <authorList>
            <person name="Atarashi H."/>
            <person name="Yoshida Y."/>
            <person name="Fujimura S."/>
            <person name="Tanaka N."/>
            <person name="Shiwa Y."/>
            <person name="Yoshikawa H."/>
            <person name="Okada S."/>
            <person name="Nakagawa J."/>
        </authorList>
    </citation>
    <scope>NUCLEOTIDE SEQUENCE [LARGE SCALE GENOMIC DNA]</scope>
    <source>
        <strain evidence="8">NRIC0644</strain>
    </source>
</reference>
<dbReference type="RefSeq" id="WP_003564644.1">
    <property type="nucleotide sequence ID" value="NZ_BAYM01000246.1"/>
</dbReference>
<evidence type="ECO:0000256" key="1">
    <source>
        <dbReference type="ARBA" id="ARBA00022517"/>
    </source>
</evidence>
<dbReference type="EMBL" id="BAYM01000246">
    <property type="protein sequence ID" value="GAN37599.1"/>
    <property type="molecule type" value="Genomic_DNA"/>
</dbReference>
<evidence type="ECO:0000256" key="6">
    <source>
        <dbReference type="ARBA" id="ARBA00044538"/>
    </source>
</evidence>
<keyword evidence="2" id="KW-0645">Protease</keyword>
<dbReference type="CDD" id="cd16332">
    <property type="entry name" value="Prp-like"/>
    <property type="match status" value="1"/>
</dbReference>
<dbReference type="InterPro" id="IPR007422">
    <property type="entry name" value="Peptidase_Prp"/>
</dbReference>
<dbReference type="PANTHER" id="PTHR39178:SF1">
    <property type="entry name" value="RIBOSOMAL-PROCESSING CYSTEINE PROTEASE PRP"/>
    <property type="match status" value="1"/>
</dbReference>
<keyword evidence="3" id="KW-0378">Hydrolase</keyword>
<dbReference type="GO" id="GO:0042254">
    <property type="term" value="P:ribosome biogenesis"/>
    <property type="evidence" value="ECO:0007669"/>
    <property type="project" value="UniProtKB-KW"/>
</dbReference>
<evidence type="ECO:0000313" key="8">
    <source>
        <dbReference type="Proteomes" id="UP000032552"/>
    </source>
</evidence>
<name>A0A0C9PZI0_LACPA</name>
<dbReference type="GeneID" id="57090349"/>
<keyword evidence="1" id="KW-0690">Ribosome biogenesis</keyword>
<keyword evidence="7" id="KW-0689">Ribosomal protein</keyword>
<sequence>MIKAIFHRDEHGDIVSFSLTGHADAGKTGKDIVCAAVSAVSIGAVNGIEGLAGFEPDVIADEVHGGHLQMAIKTAITGEQLHISQILLENLLLELQSIQDQYPDRLTITTKQLEQN</sequence>